<dbReference type="Proteomes" id="UP001324993">
    <property type="component" value="Chromosome"/>
</dbReference>
<gene>
    <name evidence="2" type="ORF">SH580_09625</name>
</gene>
<sequence>MKIEEFVNAFAGAFDDVDVREVSADTVFKELPAWDSLAVLTVTDAIEADFSVLLTRVDYANAQTVRDLYEIVESKLTSGS</sequence>
<dbReference type="InterPro" id="IPR036736">
    <property type="entry name" value="ACP-like_sf"/>
</dbReference>
<dbReference type="SUPFAM" id="SSF47336">
    <property type="entry name" value="ACP-like"/>
    <property type="match status" value="1"/>
</dbReference>
<keyword evidence="3" id="KW-1185">Reference proteome</keyword>
<accession>A0ABZ0RRI8</accession>
<organism evidence="2 3">
    <name type="scientific">Coraliomargarita algicola</name>
    <dbReference type="NCBI Taxonomy" id="3092156"/>
    <lineage>
        <taxon>Bacteria</taxon>
        <taxon>Pseudomonadati</taxon>
        <taxon>Verrucomicrobiota</taxon>
        <taxon>Opitutia</taxon>
        <taxon>Puniceicoccales</taxon>
        <taxon>Coraliomargaritaceae</taxon>
        <taxon>Coraliomargarita</taxon>
    </lineage>
</organism>
<evidence type="ECO:0000313" key="2">
    <source>
        <dbReference type="EMBL" id="WPJ97968.1"/>
    </source>
</evidence>
<feature type="domain" description="Carrier" evidence="1">
    <location>
        <begin position="1"/>
        <end position="76"/>
    </location>
</feature>
<protein>
    <submittedName>
        <fullName evidence="2">Acyl carrier protein</fullName>
    </submittedName>
</protein>
<dbReference type="Pfam" id="PF00550">
    <property type="entry name" value="PP-binding"/>
    <property type="match status" value="1"/>
</dbReference>
<name>A0ABZ0RRI8_9BACT</name>
<dbReference type="PROSITE" id="PS50075">
    <property type="entry name" value="CARRIER"/>
    <property type="match status" value="1"/>
</dbReference>
<dbReference type="Gene3D" id="1.10.1200.10">
    <property type="entry name" value="ACP-like"/>
    <property type="match status" value="1"/>
</dbReference>
<dbReference type="InterPro" id="IPR009081">
    <property type="entry name" value="PP-bd_ACP"/>
</dbReference>
<reference evidence="2 3" key="1">
    <citation type="submission" date="2023-11" db="EMBL/GenBank/DDBJ databases">
        <title>Coraliomargarita sp. nov., isolated from marine algae.</title>
        <authorList>
            <person name="Lee J.K."/>
            <person name="Baek J.H."/>
            <person name="Kim J.M."/>
            <person name="Choi D.G."/>
            <person name="Jeon C.O."/>
        </authorList>
    </citation>
    <scope>NUCLEOTIDE SEQUENCE [LARGE SCALE GENOMIC DNA]</scope>
    <source>
        <strain evidence="2 3">J2-16</strain>
    </source>
</reference>
<dbReference type="EMBL" id="CP138858">
    <property type="protein sequence ID" value="WPJ97968.1"/>
    <property type="molecule type" value="Genomic_DNA"/>
</dbReference>
<evidence type="ECO:0000259" key="1">
    <source>
        <dbReference type="PROSITE" id="PS50075"/>
    </source>
</evidence>
<evidence type="ECO:0000313" key="3">
    <source>
        <dbReference type="Proteomes" id="UP001324993"/>
    </source>
</evidence>
<dbReference type="RefSeq" id="WP_319834780.1">
    <property type="nucleotide sequence ID" value="NZ_CP138858.1"/>
</dbReference>
<proteinExistence type="predicted"/>